<name>A0A4Y2C5R8_ARAVE</name>
<organism evidence="1 2">
    <name type="scientific">Araneus ventricosus</name>
    <name type="common">Orbweaver spider</name>
    <name type="synonym">Epeira ventricosa</name>
    <dbReference type="NCBI Taxonomy" id="182803"/>
    <lineage>
        <taxon>Eukaryota</taxon>
        <taxon>Metazoa</taxon>
        <taxon>Ecdysozoa</taxon>
        <taxon>Arthropoda</taxon>
        <taxon>Chelicerata</taxon>
        <taxon>Arachnida</taxon>
        <taxon>Araneae</taxon>
        <taxon>Araneomorphae</taxon>
        <taxon>Entelegynae</taxon>
        <taxon>Araneoidea</taxon>
        <taxon>Araneidae</taxon>
        <taxon>Araneus</taxon>
    </lineage>
</organism>
<reference evidence="1 2" key="1">
    <citation type="journal article" date="2019" name="Sci. Rep.">
        <title>Orb-weaving spider Araneus ventricosus genome elucidates the spidroin gene catalogue.</title>
        <authorList>
            <person name="Kono N."/>
            <person name="Nakamura H."/>
            <person name="Ohtoshi R."/>
            <person name="Moran D.A.P."/>
            <person name="Shinohara A."/>
            <person name="Yoshida Y."/>
            <person name="Fujiwara M."/>
            <person name="Mori M."/>
            <person name="Tomita M."/>
            <person name="Arakawa K."/>
        </authorList>
    </citation>
    <scope>NUCLEOTIDE SEQUENCE [LARGE SCALE GENOMIC DNA]</scope>
</reference>
<evidence type="ECO:0000313" key="1">
    <source>
        <dbReference type="EMBL" id="GBL99800.1"/>
    </source>
</evidence>
<comment type="caution">
    <text evidence="1">The sequence shown here is derived from an EMBL/GenBank/DDBJ whole genome shotgun (WGS) entry which is preliminary data.</text>
</comment>
<protein>
    <submittedName>
        <fullName evidence="1">Uncharacterized protein</fullName>
    </submittedName>
</protein>
<proteinExistence type="predicted"/>
<dbReference type="EMBL" id="BGPR01000151">
    <property type="protein sequence ID" value="GBL99800.1"/>
    <property type="molecule type" value="Genomic_DNA"/>
</dbReference>
<dbReference type="Proteomes" id="UP000499080">
    <property type="component" value="Unassembled WGS sequence"/>
</dbReference>
<sequence>MYLYFGHINVSPVSSQLKTCWGCIHWLLSEKVRKKFEIILSCLHPLLLTTPDNEVNAGPFSKVSNQPDLALNEVFRCLVRGVAGSVQQITVNRSCLLAYDALC</sequence>
<keyword evidence="2" id="KW-1185">Reference proteome</keyword>
<dbReference type="OrthoDB" id="8322504at2759"/>
<evidence type="ECO:0000313" key="2">
    <source>
        <dbReference type="Proteomes" id="UP000499080"/>
    </source>
</evidence>
<dbReference type="AlphaFoldDB" id="A0A4Y2C5R8"/>
<gene>
    <name evidence="1" type="ORF">AVEN_162815_1</name>
</gene>
<accession>A0A4Y2C5R8</accession>